<proteinExistence type="inferred from homology"/>
<dbReference type="Pfam" id="PF00590">
    <property type="entry name" value="TP_methylase"/>
    <property type="match status" value="1"/>
</dbReference>
<dbReference type="RefSeq" id="WP_096254921.1">
    <property type="nucleotide sequence ID" value="NZ_BMKX01000001.1"/>
</dbReference>
<dbReference type="InterPro" id="IPR000878">
    <property type="entry name" value="4pyrrol_Mease"/>
</dbReference>
<keyword evidence="3 6" id="KW-0808">Transferase</keyword>
<dbReference type="Proteomes" id="UP000606115">
    <property type="component" value="Unassembled WGS sequence"/>
</dbReference>
<keyword evidence="4" id="KW-0949">S-adenosyl-L-methionine</keyword>
<organism evidence="8 9">
    <name type="scientific">Glutamicibacter ardleyensis</name>
    <dbReference type="NCBI Taxonomy" id="225894"/>
    <lineage>
        <taxon>Bacteria</taxon>
        <taxon>Bacillati</taxon>
        <taxon>Actinomycetota</taxon>
        <taxon>Actinomycetes</taxon>
        <taxon>Micrococcales</taxon>
        <taxon>Micrococcaceae</taxon>
        <taxon>Glutamicibacter</taxon>
    </lineage>
</organism>
<keyword evidence="5" id="KW-0627">Porphyrin biosynthesis</keyword>
<evidence type="ECO:0000256" key="3">
    <source>
        <dbReference type="ARBA" id="ARBA00022679"/>
    </source>
</evidence>
<evidence type="ECO:0000313" key="8">
    <source>
        <dbReference type="EMBL" id="GGJ47193.1"/>
    </source>
</evidence>
<sequence length="337" mass="34875">MSNENFDIQGCTILLAGDPVGLGKANAHYCARGARVLCASSPETGISQLNACTLLVICDASPERFTALRKAARERGLPVITRRPVADTGQITLIGGGPGALDLLTVRAVNALGDADLIFVDRLGPAARVQELAPQALLVDVGKRPGHHKVTQAQIEQQMLSAALAGSNVVRLKGGDPFVFGRGFEELTAATKAGVAVSVVPGLSSCITVPAAAGIPVTARGVNTVFSVISAHDPLQEQQFKHLTGLDGTIVILMGMATLEHTASGFQHHGMSPTMPCAIIESGTTGDQRTTHATLGTLAQVSRAERCANPAVIVIGEVAALPQRLLAEELAGLRANA</sequence>
<dbReference type="PROSITE" id="PS00840">
    <property type="entry name" value="SUMT_2"/>
    <property type="match status" value="1"/>
</dbReference>
<evidence type="ECO:0000259" key="7">
    <source>
        <dbReference type="Pfam" id="PF00590"/>
    </source>
</evidence>
<dbReference type="InterPro" id="IPR003043">
    <property type="entry name" value="Uropor_MeTrfase_CS"/>
</dbReference>
<keyword evidence="2 6" id="KW-0489">Methyltransferase</keyword>
<keyword evidence="9" id="KW-1185">Reference proteome</keyword>
<reference evidence="9" key="1">
    <citation type="journal article" date="2019" name="Int. J. Syst. Evol. Microbiol.">
        <title>The Global Catalogue of Microorganisms (GCM) 10K type strain sequencing project: providing services to taxonomists for standard genome sequencing and annotation.</title>
        <authorList>
            <consortium name="The Broad Institute Genomics Platform"/>
            <consortium name="The Broad Institute Genome Sequencing Center for Infectious Disease"/>
            <person name="Wu L."/>
            <person name="Ma J."/>
        </authorList>
    </citation>
    <scope>NUCLEOTIDE SEQUENCE [LARGE SCALE GENOMIC DNA]</scope>
    <source>
        <strain evidence="9">CGMCC 1.3685</strain>
    </source>
</reference>
<dbReference type="CDD" id="cd11642">
    <property type="entry name" value="SUMT"/>
    <property type="match status" value="1"/>
</dbReference>
<dbReference type="GeneID" id="303302635"/>
<dbReference type="NCBIfam" id="NF004790">
    <property type="entry name" value="PRK06136.1"/>
    <property type="match status" value="1"/>
</dbReference>
<dbReference type="SUPFAM" id="SSF53790">
    <property type="entry name" value="Tetrapyrrole methylase"/>
    <property type="match status" value="1"/>
</dbReference>
<dbReference type="InterPro" id="IPR014776">
    <property type="entry name" value="4pyrrole_Mease_sub2"/>
</dbReference>
<gene>
    <name evidence="8" type="ORF">GCM10007173_02170</name>
</gene>
<dbReference type="InterPro" id="IPR050161">
    <property type="entry name" value="Siro_Cobalamin_biosynth"/>
</dbReference>
<evidence type="ECO:0000313" key="9">
    <source>
        <dbReference type="Proteomes" id="UP000606115"/>
    </source>
</evidence>
<name>A0ABQ2D5R4_9MICC</name>
<dbReference type="InterPro" id="IPR014777">
    <property type="entry name" value="4pyrrole_Mease_sub1"/>
</dbReference>
<evidence type="ECO:0000256" key="1">
    <source>
        <dbReference type="ARBA" id="ARBA00012162"/>
    </source>
</evidence>
<dbReference type="EC" id="2.1.1.107" evidence="1"/>
<evidence type="ECO:0000256" key="4">
    <source>
        <dbReference type="ARBA" id="ARBA00022691"/>
    </source>
</evidence>
<evidence type="ECO:0000256" key="2">
    <source>
        <dbReference type="ARBA" id="ARBA00022603"/>
    </source>
</evidence>
<accession>A0ABQ2D5R4</accession>
<evidence type="ECO:0000256" key="5">
    <source>
        <dbReference type="ARBA" id="ARBA00023244"/>
    </source>
</evidence>
<dbReference type="InterPro" id="IPR035996">
    <property type="entry name" value="4pyrrol_Methylase_sf"/>
</dbReference>
<comment type="similarity">
    <text evidence="6">Belongs to the precorrin methyltransferase family.</text>
</comment>
<dbReference type="InterPro" id="IPR006366">
    <property type="entry name" value="CobA/CysG_C"/>
</dbReference>
<feature type="domain" description="Tetrapyrrole methylase" evidence="7">
    <location>
        <begin position="91"/>
        <end position="299"/>
    </location>
</feature>
<dbReference type="NCBIfam" id="TIGR01469">
    <property type="entry name" value="cobA_cysG_Cterm"/>
    <property type="match status" value="1"/>
</dbReference>
<evidence type="ECO:0000256" key="6">
    <source>
        <dbReference type="RuleBase" id="RU003960"/>
    </source>
</evidence>
<dbReference type="PANTHER" id="PTHR45790">
    <property type="entry name" value="SIROHEME SYNTHASE-RELATED"/>
    <property type="match status" value="1"/>
</dbReference>
<comment type="caution">
    <text evidence="8">The sequence shown here is derived from an EMBL/GenBank/DDBJ whole genome shotgun (WGS) entry which is preliminary data.</text>
</comment>
<dbReference type="PANTHER" id="PTHR45790:SF3">
    <property type="entry name" value="S-ADENOSYL-L-METHIONINE-DEPENDENT UROPORPHYRINOGEN III METHYLTRANSFERASE, CHLOROPLASTIC"/>
    <property type="match status" value="1"/>
</dbReference>
<dbReference type="Gene3D" id="3.40.1010.10">
    <property type="entry name" value="Cobalt-precorrin-4 Transmethylase, Domain 1"/>
    <property type="match status" value="1"/>
</dbReference>
<dbReference type="Gene3D" id="3.30.950.10">
    <property type="entry name" value="Methyltransferase, Cobalt-precorrin-4 Transmethylase, Domain 2"/>
    <property type="match status" value="1"/>
</dbReference>
<dbReference type="EMBL" id="BMKX01000001">
    <property type="protein sequence ID" value="GGJ47193.1"/>
    <property type="molecule type" value="Genomic_DNA"/>
</dbReference>
<protein>
    <recommendedName>
        <fullName evidence="1">uroporphyrinogen-III C-methyltransferase</fullName>
        <ecNumber evidence="1">2.1.1.107</ecNumber>
    </recommendedName>
</protein>